<name>A0A1I0STS2_9NOCA</name>
<proteinExistence type="predicted"/>
<dbReference type="OrthoDB" id="3267646at2"/>
<gene>
    <name evidence="2" type="ORF">SAMN05444374_102332</name>
</gene>
<feature type="transmembrane region" description="Helical" evidence="1">
    <location>
        <begin position="21"/>
        <end position="40"/>
    </location>
</feature>
<dbReference type="AlphaFoldDB" id="A0A1I0STS2"/>
<sequence length="143" mass="15163">MTRRARPRLRLGLRRSSSRTDAAATRLAVLLGGAGVLHFVAPAPFDAQVPRALPGSARTYTYVSGAAEVALAAGLAAPRTRRVTGAAAAAFFVAVFPANVNMAVLWLRSTRTSTAQKVGVVLRLPLQIPLITQAWSVYSRGPR</sequence>
<keyword evidence="1" id="KW-0472">Membrane</keyword>
<dbReference type="Proteomes" id="UP000182054">
    <property type="component" value="Unassembled WGS sequence"/>
</dbReference>
<reference evidence="2 3" key="1">
    <citation type="submission" date="2016-10" db="EMBL/GenBank/DDBJ databases">
        <authorList>
            <person name="de Groot N.N."/>
        </authorList>
    </citation>
    <scope>NUCLEOTIDE SEQUENCE [LARGE SCALE GENOMIC DNA]</scope>
    <source>
        <strain evidence="2 3">DSM 44908</strain>
    </source>
</reference>
<dbReference type="RefSeq" id="WP_068360232.1">
    <property type="nucleotide sequence ID" value="NZ_FOJN01000002.1"/>
</dbReference>
<keyword evidence="1" id="KW-0812">Transmembrane</keyword>
<evidence type="ECO:0000313" key="3">
    <source>
        <dbReference type="Proteomes" id="UP000182054"/>
    </source>
</evidence>
<dbReference type="PANTHER" id="PTHR36974">
    <property type="entry name" value="MEMBRANE PROTEIN-RELATED"/>
    <property type="match status" value="1"/>
</dbReference>
<keyword evidence="1" id="KW-1133">Transmembrane helix</keyword>
<accession>A0A1I0STS2</accession>
<evidence type="ECO:0000256" key="1">
    <source>
        <dbReference type="SAM" id="Phobius"/>
    </source>
</evidence>
<organism evidence="2 3">
    <name type="scientific">Rhodococcoides kroppenstedtii</name>
    <dbReference type="NCBI Taxonomy" id="293050"/>
    <lineage>
        <taxon>Bacteria</taxon>
        <taxon>Bacillati</taxon>
        <taxon>Actinomycetota</taxon>
        <taxon>Actinomycetes</taxon>
        <taxon>Mycobacteriales</taxon>
        <taxon>Nocardiaceae</taxon>
        <taxon>Rhodococcoides</taxon>
    </lineage>
</organism>
<dbReference type="GeneID" id="85484800"/>
<dbReference type="PANTHER" id="PTHR36974:SF1">
    <property type="entry name" value="DOXX FAMILY MEMBRANE PROTEIN"/>
    <property type="match status" value="1"/>
</dbReference>
<protein>
    <submittedName>
        <fullName evidence="2">Uncharacterized membrane protein</fullName>
    </submittedName>
</protein>
<dbReference type="EMBL" id="FOJN01000002">
    <property type="protein sequence ID" value="SFA42881.1"/>
    <property type="molecule type" value="Genomic_DNA"/>
</dbReference>
<feature type="transmembrane region" description="Helical" evidence="1">
    <location>
        <begin position="85"/>
        <end position="107"/>
    </location>
</feature>
<evidence type="ECO:0000313" key="2">
    <source>
        <dbReference type="EMBL" id="SFA42881.1"/>
    </source>
</evidence>